<dbReference type="GO" id="GO:0006351">
    <property type="term" value="P:DNA-templated transcription"/>
    <property type="evidence" value="ECO:0007669"/>
    <property type="project" value="TreeGrafter"/>
</dbReference>
<dbReference type="Pfam" id="PF03466">
    <property type="entry name" value="LysR_substrate"/>
    <property type="match status" value="1"/>
</dbReference>
<protein>
    <submittedName>
        <fullName evidence="6">LysR family transcriptional regulator</fullName>
    </submittedName>
</protein>
<dbReference type="GO" id="GO:0003700">
    <property type="term" value="F:DNA-binding transcription factor activity"/>
    <property type="evidence" value="ECO:0007669"/>
    <property type="project" value="InterPro"/>
</dbReference>
<dbReference type="Gene3D" id="1.10.10.10">
    <property type="entry name" value="Winged helix-like DNA-binding domain superfamily/Winged helix DNA-binding domain"/>
    <property type="match status" value="1"/>
</dbReference>
<comment type="caution">
    <text evidence="6">The sequence shown here is derived from an EMBL/GenBank/DDBJ whole genome shotgun (WGS) entry which is preliminary data.</text>
</comment>
<dbReference type="OrthoDB" id="7282659at2"/>
<evidence type="ECO:0000313" key="6">
    <source>
        <dbReference type="EMBL" id="TQV77936.1"/>
    </source>
</evidence>
<sequence length="296" mass="32724">MKPNFNDMMAFAEVVETGSFTAAAERLGRGKSALSQSITRLESDLGVRLIQRTTRRLSLTEAGQRFYRHCETIREIHTQALEDARSQAGALSGRLSITAPHALAAAFVRPAFTAFIREHPTLEVVFHSDDGQLNLVDHGIDLAIRVDMPQDQSLKVSKLGEFRDLLCAHKDLVAEHGGLPGGLADLKDWPHIGNQWQGAEPLYHRRGETALQVTPQVRCNAFHDVLGFVGDGLGVALLPDIAIREELRSGEIRALFPRDEIAPVAIYAAHAFDSFPPRRVTAFISALRQRLARELQ</sequence>
<dbReference type="InterPro" id="IPR036390">
    <property type="entry name" value="WH_DNA-bd_sf"/>
</dbReference>
<gene>
    <name evidence="6" type="ORF">FKG95_20590</name>
</gene>
<dbReference type="GO" id="GO:0043565">
    <property type="term" value="F:sequence-specific DNA binding"/>
    <property type="evidence" value="ECO:0007669"/>
    <property type="project" value="TreeGrafter"/>
</dbReference>
<dbReference type="PRINTS" id="PR00039">
    <property type="entry name" value="HTHLYSR"/>
</dbReference>
<evidence type="ECO:0000313" key="7">
    <source>
        <dbReference type="Proteomes" id="UP000315252"/>
    </source>
</evidence>
<comment type="similarity">
    <text evidence="1">Belongs to the LysR transcriptional regulatory family.</text>
</comment>
<keyword evidence="3" id="KW-0238">DNA-binding</keyword>
<dbReference type="InterPro" id="IPR005119">
    <property type="entry name" value="LysR_subst-bd"/>
</dbReference>
<reference evidence="6 7" key="1">
    <citation type="submission" date="2019-06" db="EMBL/GenBank/DDBJ databases">
        <title>Whole genome sequence for Rhodospirillaceae sp. R148.</title>
        <authorList>
            <person name="Wang G."/>
        </authorList>
    </citation>
    <scope>NUCLEOTIDE SEQUENCE [LARGE SCALE GENOMIC DNA]</scope>
    <source>
        <strain evidence="6 7">R148</strain>
    </source>
</reference>
<proteinExistence type="inferred from homology"/>
<dbReference type="PANTHER" id="PTHR30537:SF30">
    <property type="entry name" value="TRANSCRIPTIONAL REGULATOR-RELATED"/>
    <property type="match status" value="1"/>
</dbReference>
<feature type="domain" description="HTH lysR-type" evidence="5">
    <location>
        <begin position="3"/>
        <end position="60"/>
    </location>
</feature>
<dbReference type="RefSeq" id="WP_142898279.1">
    <property type="nucleotide sequence ID" value="NZ_ML660058.1"/>
</dbReference>
<evidence type="ECO:0000256" key="1">
    <source>
        <dbReference type="ARBA" id="ARBA00009437"/>
    </source>
</evidence>
<dbReference type="EMBL" id="VHSH01000007">
    <property type="protein sequence ID" value="TQV77936.1"/>
    <property type="molecule type" value="Genomic_DNA"/>
</dbReference>
<dbReference type="Pfam" id="PF00126">
    <property type="entry name" value="HTH_1"/>
    <property type="match status" value="1"/>
</dbReference>
<dbReference type="InterPro" id="IPR036388">
    <property type="entry name" value="WH-like_DNA-bd_sf"/>
</dbReference>
<organism evidence="6 7">
    <name type="scientific">Denitrobaculum tricleocarpae</name>
    <dbReference type="NCBI Taxonomy" id="2591009"/>
    <lineage>
        <taxon>Bacteria</taxon>
        <taxon>Pseudomonadati</taxon>
        <taxon>Pseudomonadota</taxon>
        <taxon>Alphaproteobacteria</taxon>
        <taxon>Rhodospirillales</taxon>
        <taxon>Rhodospirillaceae</taxon>
        <taxon>Denitrobaculum</taxon>
    </lineage>
</organism>
<dbReference type="PROSITE" id="PS50931">
    <property type="entry name" value="HTH_LYSR"/>
    <property type="match status" value="1"/>
</dbReference>
<name>A0A545TL71_9PROT</name>
<dbReference type="FunFam" id="1.10.10.10:FF:000001">
    <property type="entry name" value="LysR family transcriptional regulator"/>
    <property type="match status" value="1"/>
</dbReference>
<keyword evidence="4" id="KW-0804">Transcription</keyword>
<evidence type="ECO:0000256" key="3">
    <source>
        <dbReference type="ARBA" id="ARBA00023125"/>
    </source>
</evidence>
<dbReference type="InterPro" id="IPR000847">
    <property type="entry name" value="LysR_HTH_N"/>
</dbReference>
<dbReference type="SUPFAM" id="SSF46785">
    <property type="entry name" value="Winged helix' DNA-binding domain"/>
    <property type="match status" value="1"/>
</dbReference>
<evidence type="ECO:0000256" key="2">
    <source>
        <dbReference type="ARBA" id="ARBA00023015"/>
    </source>
</evidence>
<evidence type="ECO:0000256" key="4">
    <source>
        <dbReference type="ARBA" id="ARBA00023163"/>
    </source>
</evidence>
<dbReference type="SUPFAM" id="SSF53850">
    <property type="entry name" value="Periplasmic binding protein-like II"/>
    <property type="match status" value="1"/>
</dbReference>
<dbReference type="CDD" id="cd08422">
    <property type="entry name" value="PBP2_CrgA_like"/>
    <property type="match status" value="1"/>
</dbReference>
<keyword evidence="7" id="KW-1185">Reference proteome</keyword>
<evidence type="ECO:0000259" key="5">
    <source>
        <dbReference type="PROSITE" id="PS50931"/>
    </source>
</evidence>
<dbReference type="PANTHER" id="PTHR30537">
    <property type="entry name" value="HTH-TYPE TRANSCRIPTIONAL REGULATOR"/>
    <property type="match status" value="1"/>
</dbReference>
<accession>A0A545TL71</accession>
<dbReference type="AlphaFoldDB" id="A0A545TL71"/>
<dbReference type="Proteomes" id="UP000315252">
    <property type="component" value="Unassembled WGS sequence"/>
</dbReference>
<dbReference type="Gene3D" id="3.40.190.290">
    <property type="match status" value="1"/>
</dbReference>
<dbReference type="InterPro" id="IPR058163">
    <property type="entry name" value="LysR-type_TF_proteobact-type"/>
</dbReference>
<keyword evidence="2" id="KW-0805">Transcription regulation</keyword>